<feature type="transmembrane region" description="Helical" evidence="7">
    <location>
        <begin position="44"/>
        <end position="63"/>
    </location>
</feature>
<evidence type="ECO:0000256" key="2">
    <source>
        <dbReference type="ARBA" id="ARBA00006448"/>
    </source>
</evidence>
<feature type="transmembrane region" description="Helical" evidence="7">
    <location>
        <begin position="69"/>
        <end position="87"/>
    </location>
</feature>
<dbReference type="PANTHER" id="PTHR34582:SF6">
    <property type="entry name" value="UPF0702 TRANSMEMBRANE PROTEIN YCAP"/>
    <property type="match status" value="1"/>
</dbReference>
<keyword evidence="5 7" id="KW-1133">Transmembrane helix</keyword>
<evidence type="ECO:0000256" key="5">
    <source>
        <dbReference type="ARBA" id="ARBA00022989"/>
    </source>
</evidence>
<comment type="similarity">
    <text evidence="2">Belongs to the UPF0702 family.</text>
</comment>
<dbReference type="AlphaFoldDB" id="A0A423PTJ5"/>
<evidence type="ECO:0000256" key="7">
    <source>
        <dbReference type="SAM" id="Phobius"/>
    </source>
</evidence>
<keyword evidence="6 7" id="KW-0472">Membrane</keyword>
<dbReference type="EMBL" id="AYKH01000007">
    <property type="protein sequence ID" value="ROO28852.1"/>
    <property type="molecule type" value="Genomic_DNA"/>
</dbReference>
<feature type="domain" description="YetF C-terminal" evidence="8">
    <location>
        <begin position="93"/>
        <end position="161"/>
    </location>
</feature>
<comment type="subcellular location">
    <subcellularLocation>
        <location evidence="1">Cell membrane</location>
        <topology evidence="1">Multi-pass membrane protein</topology>
    </subcellularLocation>
</comment>
<evidence type="ECO:0000256" key="1">
    <source>
        <dbReference type="ARBA" id="ARBA00004651"/>
    </source>
</evidence>
<dbReference type="Proteomes" id="UP000283993">
    <property type="component" value="Unassembled WGS sequence"/>
</dbReference>
<evidence type="ECO:0000313" key="9">
    <source>
        <dbReference type="EMBL" id="ROO28852.1"/>
    </source>
</evidence>
<gene>
    <name evidence="9" type="ORF">SAOR_04965</name>
</gene>
<comment type="caution">
    <text evidence="9">The sequence shown here is derived from an EMBL/GenBank/DDBJ whole genome shotgun (WGS) entry which is preliminary data.</text>
</comment>
<organism evidence="9 10">
    <name type="scientific">Salinisphaera orenii MK-B5</name>
    <dbReference type="NCBI Taxonomy" id="856730"/>
    <lineage>
        <taxon>Bacteria</taxon>
        <taxon>Pseudomonadati</taxon>
        <taxon>Pseudomonadota</taxon>
        <taxon>Gammaproteobacteria</taxon>
        <taxon>Salinisphaerales</taxon>
        <taxon>Salinisphaeraceae</taxon>
        <taxon>Salinisphaera</taxon>
    </lineage>
</organism>
<keyword evidence="3" id="KW-1003">Cell membrane</keyword>
<dbReference type="Gene3D" id="3.30.240.20">
    <property type="entry name" value="bsu07140 like domains"/>
    <property type="match status" value="1"/>
</dbReference>
<evidence type="ECO:0000256" key="4">
    <source>
        <dbReference type="ARBA" id="ARBA00022692"/>
    </source>
</evidence>
<dbReference type="RefSeq" id="WP_123630468.1">
    <property type="nucleotide sequence ID" value="NZ_AYKH01000007.1"/>
</dbReference>
<name>A0A423PTJ5_9GAMM</name>
<keyword evidence="10" id="KW-1185">Reference proteome</keyword>
<evidence type="ECO:0000313" key="10">
    <source>
        <dbReference type="Proteomes" id="UP000283993"/>
    </source>
</evidence>
<sequence>MNQSSWLAGDLGSLIGVVVSGLVIYAALMLFTRLVGLRSFSKMSGFDFAITVALGSVIASTLLNDKPPLVTGIVGLAVLYGIQYTIARLRRSWPAFARLIDNEPLLLMVGERILDDHLTMARVTRDDLRAKLRLAGVTHPSQVLAVVMETTGDVAVIERRESVDPDLFSGVRGRELLAGVLAEQPTFDARRQTSRSA</sequence>
<dbReference type="PANTHER" id="PTHR34582">
    <property type="entry name" value="UPF0702 TRANSMEMBRANE PROTEIN YCAP"/>
    <property type="match status" value="1"/>
</dbReference>
<dbReference type="GO" id="GO:0005886">
    <property type="term" value="C:plasma membrane"/>
    <property type="evidence" value="ECO:0007669"/>
    <property type="project" value="UniProtKB-SubCell"/>
</dbReference>
<proteinExistence type="inferred from homology"/>
<dbReference type="Pfam" id="PF04239">
    <property type="entry name" value="DUF421"/>
    <property type="match status" value="1"/>
</dbReference>
<evidence type="ECO:0000259" key="8">
    <source>
        <dbReference type="Pfam" id="PF04239"/>
    </source>
</evidence>
<accession>A0A423PTJ5</accession>
<dbReference type="InterPro" id="IPR007353">
    <property type="entry name" value="DUF421"/>
</dbReference>
<keyword evidence="4 7" id="KW-0812">Transmembrane</keyword>
<evidence type="ECO:0000256" key="6">
    <source>
        <dbReference type="ARBA" id="ARBA00023136"/>
    </source>
</evidence>
<reference evidence="9 10" key="1">
    <citation type="submission" date="2013-10" db="EMBL/GenBank/DDBJ databases">
        <title>Salinisphaera orenii MK-B5 Genome Sequencing.</title>
        <authorList>
            <person name="Lai Q."/>
            <person name="Li C."/>
            <person name="Shao Z."/>
        </authorList>
    </citation>
    <scope>NUCLEOTIDE SEQUENCE [LARGE SCALE GENOMIC DNA]</scope>
    <source>
        <strain evidence="9 10">MK-B5</strain>
    </source>
</reference>
<protein>
    <submittedName>
        <fullName evidence="9">Membrane protein</fullName>
    </submittedName>
</protein>
<evidence type="ECO:0000256" key="3">
    <source>
        <dbReference type="ARBA" id="ARBA00022475"/>
    </source>
</evidence>
<feature type="transmembrane region" description="Helical" evidence="7">
    <location>
        <begin position="12"/>
        <end position="32"/>
    </location>
</feature>
<dbReference type="InterPro" id="IPR023090">
    <property type="entry name" value="UPF0702_alpha/beta_dom_sf"/>
</dbReference>